<sequence length="98" mass="10374">MVLAVLCALIDQGPSSAPPPLNNNGNLKPSLQMSYCWRTRLATPGMLGSLIIKFKVGTTSAYSYYTVSTITATYTPTSTIGGGDLDRVSTPEVQTLST</sequence>
<reference evidence="2" key="1">
    <citation type="journal article" date="2014" name="Proc. Natl. Acad. Sci. U.S.A.">
        <title>Extensive sampling of basidiomycete genomes demonstrates inadequacy of the white-rot/brown-rot paradigm for wood decay fungi.</title>
        <authorList>
            <person name="Riley R."/>
            <person name="Salamov A.A."/>
            <person name="Brown D.W."/>
            <person name="Nagy L.G."/>
            <person name="Floudas D."/>
            <person name="Held B.W."/>
            <person name="Levasseur A."/>
            <person name="Lombard V."/>
            <person name="Morin E."/>
            <person name="Otillar R."/>
            <person name="Lindquist E.A."/>
            <person name="Sun H."/>
            <person name="LaButti K.M."/>
            <person name="Schmutz J."/>
            <person name="Jabbour D."/>
            <person name="Luo H."/>
            <person name="Baker S.E."/>
            <person name="Pisabarro A.G."/>
            <person name="Walton J.D."/>
            <person name="Blanchette R.A."/>
            <person name="Henrissat B."/>
            <person name="Martin F."/>
            <person name="Cullen D."/>
            <person name="Hibbett D.S."/>
            <person name="Grigoriev I.V."/>
        </authorList>
    </citation>
    <scope>NUCLEOTIDE SEQUENCE [LARGE SCALE GENOMIC DNA]</scope>
    <source>
        <strain evidence="2">FD-172 SS1</strain>
    </source>
</reference>
<organism evidence="1 2">
    <name type="scientific">Botryobasidium botryosum (strain FD-172 SS1)</name>
    <dbReference type="NCBI Taxonomy" id="930990"/>
    <lineage>
        <taxon>Eukaryota</taxon>
        <taxon>Fungi</taxon>
        <taxon>Dikarya</taxon>
        <taxon>Basidiomycota</taxon>
        <taxon>Agaricomycotina</taxon>
        <taxon>Agaricomycetes</taxon>
        <taxon>Cantharellales</taxon>
        <taxon>Botryobasidiaceae</taxon>
        <taxon>Botryobasidium</taxon>
    </lineage>
</organism>
<dbReference type="AlphaFoldDB" id="A0A067MJZ3"/>
<dbReference type="EMBL" id="KL198052">
    <property type="protein sequence ID" value="KDQ12202.1"/>
    <property type="molecule type" value="Genomic_DNA"/>
</dbReference>
<accession>A0A067MJZ3</accession>
<proteinExistence type="predicted"/>
<dbReference type="Proteomes" id="UP000027195">
    <property type="component" value="Unassembled WGS sequence"/>
</dbReference>
<keyword evidence="2" id="KW-1185">Reference proteome</keyword>
<gene>
    <name evidence="1" type="ORF">BOTBODRAFT_34801</name>
</gene>
<protein>
    <submittedName>
        <fullName evidence="1">Uncharacterized protein</fullName>
    </submittedName>
</protein>
<dbReference type="InParanoid" id="A0A067MJZ3"/>
<name>A0A067MJZ3_BOTB1</name>
<evidence type="ECO:0000313" key="1">
    <source>
        <dbReference type="EMBL" id="KDQ12202.1"/>
    </source>
</evidence>
<dbReference type="HOGENOM" id="CLU_2333367_0_0_1"/>
<evidence type="ECO:0000313" key="2">
    <source>
        <dbReference type="Proteomes" id="UP000027195"/>
    </source>
</evidence>